<accession>A0A915MMT4</accession>
<sequence length="208" mass="23840">MKQQIGDKVDRTNIVLEGIERAIQIQNRELQGVGRELFRQNTITEGVLRRLDGIERRLSSSAPQLGQQVSPQRAGTTPFRVNSPLGQQENMRNLQQIRFATQQNVDSTNFAAHSSGRNFSQITSTRSQHHYSPNTTRQTQRSAYGGSHPYWPRGSVVRPHMYDFNDSYVKSSYSVYLHLPKASTLKTIYFFNSVENTKPENTYLMLRC</sequence>
<feature type="region of interest" description="Disordered" evidence="1">
    <location>
        <begin position="59"/>
        <end position="85"/>
    </location>
</feature>
<organism evidence="2 3">
    <name type="scientific">Meloidogyne javanica</name>
    <name type="common">Root-knot nematode worm</name>
    <dbReference type="NCBI Taxonomy" id="6303"/>
    <lineage>
        <taxon>Eukaryota</taxon>
        <taxon>Metazoa</taxon>
        <taxon>Ecdysozoa</taxon>
        <taxon>Nematoda</taxon>
        <taxon>Chromadorea</taxon>
        <taxon>Rhabditida</taxon>
        <taxon>Tylenchina</taxon>
        <taxon>Tylenchomorpha</taxon>
        <taxon>Tylenchoidea</taxon>
        <taxon>Meloidogynidae</taxon>
        <taxon>Meloidogyninae</taxon>
        <taxon>Meloidogyne</taxon>
        <taxon>Meloidogyne incognita group</taxon>
    </lineage>
</organism>
<evidence type="ECO:0000313" key="3">
    <source>
        <dbReference type="WBParaSite" id="scaffold45697_cov284.g24465"/>
    </source>
</evidence>
<evidence type="ECO:0000256" key="1">
    <source>
        <dbReference type="SAM" id="MobiDB-lite"/>
    </source>
</evidence>
<feature type="compositionally biased region" description="Polar residues" evidence="1">
    <location>
        <begin position="123"/>
        <end position="142"/>
    </location>
</feature>
<keyword evidence="2" id="KW-1185">Reference proteome</keyword>
<feature type="region of interest" description="Disordered" evidence="1">
    <location>
        <begin position="123"/>
        <end position="147"/>
    </location>
</feature>
<evidence type="ECO:0000313" key="2">
    <source>
        <dbReference type="Proteomes" id="UP000887561"/>
    </source>
</evidence>
<proteinExistence type="predicted"/>
<dbReference type="Proteomes" id="UP000887561">
    <property type="component" value="Unplaced"/>
</dbReference>
<protein>
    <submittedName>
        <fullName evidence="3">Uncharacterized protein</fullName>
    </submittedName>
</protein>
<dbReference type="AlphaFoldDB" id="A0A915MMT4"/>
<reference evidence="3" key="1">
    <citation type="submission" date="2022-11" db="UniProtKB">
        <authorList>
            <consortium name="WormBaseParasite"/>
        </authorList>
    </citation>
    <scope>IDENTIFICATION</scope>
</reference>
<feature type="compositionally biased region" description="Polar residues" evidence="1">
    <location>
        <begin position="59"/>
        <end position="75"/>
    </location>
</feature>
<name>A0A915MMT4_MELJA</name>
<dbReference type="WBParaSite" id="scaffold45697_cov284.g24465">
    <property type="protein sequence ID" value="scaffold45697_cov284.g24465"/>
    <property type="gene ID" value="scaffold45697_cov284.g24465"/>
</dbReference>